<evidence type="ECO:0000256" key="4">
    <source>
        <dbReference type="ARBA" id="ARBA00022989"/>
    </source>
</evidence>
<dbReference type="RefSeq" id="WP_184087355.1">
    <property type="nucleotide sequence ID" value="NZ_JACIJF010000005.1"/>
</dbReference>
<evidence type="ECO:0000256" key="1">
    <source>
        <dbReference type="ARBA" id="ARBA00004651"/>
    </source>
</evidence>
<feature type="transmembrane region" description="Helical" evidence="6">
    <location>
        <begin position="107"/>
        <end position="123"/>
    </location>
</feature>
<evidence type="ECO:0000256" key="5">
    <source>
        <dbReference type="ARBA" id="ARBA00023136"/>
    </source>
</evidence>
<feature type="transmembrane region" description="Helical" evidence="6">
    <location>
        <begin position="135"/>
        <end position="155"/>
    </location>
</feature>
<keyword evidence="2" id="KW-1003">Cell membrane</keyword>
<feature type="transmembrane region" description="Helical" evidence="6">
    <location>
        <begin position="167"/>
        <end position="189"/>
    </location>
</feature>
<proteinExistence type="predicted"/>
<name>A0A840YJ45_9SPHN</name>
<accession>A0A840YJ45</accession>
<feature type="transmembrane region" description="Helical" evidence="6">
    <location>
        <begin position="56"/>
        <end position="75"/>
    </location>
</feature>
<keyword evidence="4 6" id="KW-1133">Transmembrane helix</keyword>
<sequence>MEPAIWTPYCGVAPGPGDLLARWNFDPLVLLTLAAATAAFLRWAPADTAQRRCFPAAMALCAVLFVSPLCAFTSALFSARVVHHLVLTAAVAPLLAWSWSGRAPGSLGTWVGLHAVIFWGWHSPPVYGWALSSDALYWLMQATLLGSAFALWSAVRRATIAGAIAALLGSMVLMGLLGALITFAGAPLYAPHLVAPIAWGFTPLEDQQLAGLIMWVPGGGIYLLAALGMAGQWFAREQALA</sequence>
<keyword evidence="5 6" id="KW-0472">Membrane</keyword>
<comment type="caution">
    <text evidence="7">The sequence shown here is derived from an EMBL/GenBank/DDBJ whole genome shotgun (WGS) entry which is preliminary data.</text>
</comment>
<evidence type="ECO:0000313" key="8">
    <source>
        <dbReference type="Proteomes" id="UP000527143"/>
    </source>
</evidence>
<comment type="subcellular location">
    <subcellularLocation>
        <location evidence="1">Cell membrane</location>
        <topology evidence="1">Multi-pass membrane protein</topology>
    </subcellularLocation>
</comment>
<evidence type="ECO:0000256" key="6">
    <source>
        <dbReference type="SAM" id="Phobius"/>
    </source>
</evidence>
<evidence type="ECO:0000313" key="7">
    <source>
        <dbReference type="EMBL" id="MBB5710958.1"/>
    </source>
</evidence>
<evidence type="ECO:0000256" key="2">
    <source>
        <dbReference type="ARBA" id="ARBA00022475"/>
    </source>
</evidence>
<dbReference type="Proteomes" id="UP000527143">
    <property type="component" value="Unassembled WGS sequence"/>
</dbReference>
<feature type="transmembrane region" description="Helical" evidence="6">
    <location>
        <begin position="27"/>
        <end position="44"/>
    </location>
</feature>
<reference evidence="7 8" key="1">
    <citation type="submission" date="2020-08" db="EMBL/GenBank/DDBJ databases">
        <title>Genomic Encyclopedia of Type Strains, Phase IV (KMG-IV): sequencing the most valuable type-strain genomes for metagenomic binning, comparative biology and taxonomic classification.</title>
        <authorList>
            <person name="Goeker M."/>
        </authorList>
    </citation>
    <scope>NUCLEOTIDE SEQUENCE [LARGE SCALE GENOMIC DNA]</scope>
    <source>
        <strain evidence="7 8">DSM 26736</strain>
    </source>
</reference>
<keyword evidence="3 6" id="KW-0812">Transmembrane</keyword>
<protein>
    <submittedName>
        <fullName evidence="7">Putative membrane protein</fullName>
    </submittedName>
</protein>
<dbReference type="AlphaFoldDB" id="A0A840YJ45"/>
<dbReference type="Pfam" id="PF09678">
    <property type="entry name" value="Caa3_CtaG"/>
    <property type="match status" value="1"/>
</dbReference>
<gene>
    <name evidence="7" type="ORF">FHT02_002198</name>
</gene>
<keyword evidence="8" id="KW-1185">Reference proteome</keyword>
<dbReference type="EMBL" id="JACIJF010000005">
    <property type="protein sequence ID" value="MBB5710958.1"/>
    <property type="molecule type" value="Genomic_DNA"/>
</dbReference>
<feature type="transmembrane region" description="Helical" evidence="6">
    <location>
        <begin position="209"/>
        <end position="235"/>
    </location>
</feature>
<dbReference type="InterPro" id="IPR019108">
    <property type="entry name" value="Caa3_assmbl_CtaG-rel"/>
</dbReference>
<organism evidence="7 8">
    <name type="scientific">Sphingomonas xinjiangensis</name>
    <dbReference type="NCBI Taxonomy" id="643568"/>
    <lineage>
        <taxon>Bacteria</taxon>
        <taxon>Pseudomonadati</taxon>
        <taxon>Pseudomonadota</taxon>
        <taxon>Alphaproteobacteria</taxon>
        <taxon>Sphingomonadales</taxon>
        <taxon>Sphingomonadaceae</taxon>
        <taxon>Sphingomonas</taxon>
    </lineage>
</organism>
<dbReference type="GO" id="GO:0005886">
    <property type="term" value="C:plasma membrane"/>
    <property type="evidence" value="ECO:0007669"/>
    <property type="project" value="UniProtKB-SubCell"/>
</dbReference>
<evidence type="ECO:0000256" key="3">
    <source>
        <dbReference type="ARBA" id="ARBA00022692"/>
    </source>
</evidence>